<gene>
    <name evidence="2" type="ORF">BS78_K024200</name>
</gene>
<feature type="compositionally biased region" description="Acidic residues" evidence="1">
    <location>
        <begin position="52"/>
        <end position="67"/>
    </location>
</feature>
<dbReference type="Proteomes" id="UP001164776">
    <property type="component" value="Unassembled WGS sequence"/>
</dbReference>
<feature type="region of interest" description="Disordered" evidence="1">
    <location>
        <begin position="1"/>
        <end position="99"/>
    </location>
</feature>
<evidence type="ECO:0000313" key="2">
    <source>
        <dbReference type="EMBL" id="KAJ1254614.1"/>
    </source>
</evidence>
<accession>A0A9W7X940</accession>
<dbReference type="AlphaFoldDB" id="A0A9W7X940"/>
<keyword evidence="3" id="KW-1185">Reference proteome</keyword>
<organism evidence="2 3">
    <name type="scientific">Paspalum vaginatum</name>
    <name type="common">seashore paspalum</name>
    <dbReference type="NCBI Taxonomy" id="158149"/>
    <lineage>
        <taxon>Eukaryota</taxon>
        <taxon>Viridiplantae</taxon>
        <taxon>Streptophyta</taxon>
        <taxon>Embryophyta</taxon>
        <taxon>Tracheophyta</taxon>
        <taxon>Spermatophyta</taxon>
        <taxon>Magnoliopsida</taxon>
        <taxon>Liliopsida</taxon>
        <taxon>Poales</taxon>
        <taxon>Poaceae</taxon>
        <taxon>PACMAD clade</taxon>
        <taxon>Panicoideae</taxon>
        <taxon>Andropogonodae</taxon>
        <taxon>Paspaleae</taxon>
        <taxon>Paspalinae</taxon>
        <taxon>Paspalum</taxon>
    </lineage>
</organism>
<dbReference type="OrthoDB" id="693433at2759"/>
<name>A0A9W7X940_9POAL</name>
<sequence>MRQGPLQDTPRGQMHIADEEVAVETSSVDDVEDETYVVQPKRHGKGPAPASSDDEEEERDVEAEEEREPAPPQAEYAKKMSKPNRPPNRKAVEYKKKGKLSEIRDNRRRDFRKEPKSSYDWRFHTRFQEDYYESVILSKEHPVTLDQWVDWKYMKDKKDPIFDQFYATVYFDDTDADPRKWAMAWMTEGETYSISYLEFAFVLGLNNVDLNRPKVHLEQCLLDSEMKFMYPPNNQGNFGHSQGLYSFYGYLNRMFRKTLAPRIGDATNISHYAKNLLARMREDALPFSVTNFIWEEIKAISFDPYQSCAYAPFIMEVTDRVTGTAYMSDTEHRPFYVKKVKHPIVPAPSVKPLGSDPPPSQLAPVPQQQRQSPQRRRGSGQFSSERSKRSSSPVVQAFRAIMGALKCFRAKDTAEKREIRRRQTLTDNRVKGIQRHLSMQPPPSPDRVVEDEQEIEVEEEFLVDPFTGYQGQTSGASVPPQFSQPPLFTQAPQAPPVSGSMDATAQSAAQSLFGMGEAFSAGYSGYSTTLASLSFSGSLPFSLGQGGAFFQSSSQFQLGPQGGSSSG</sequence>
<feature type="compositionally biased region" description="Acidic residues" evidence="1">
    <location>
        <begin position="19"/>
        <end position="35"/>
    </location>
</feature>
<comment type="caution">
    <text evidence="2">The sequence shown here is derived from an EMBL/GenBank/DDBJ whole genome shotgun (WGS) entry which is preliminary data.</text>
</comment>
<proteinExistence type="predicted"/>
<evidence type="ECO:0000256" key="1">
    <source>
        <dbReference type="SAM" id="MobiDB-lite"/>
    </source>
</evidence>
<evidence type="ECO:0000313" key="3">
    <source>
        <dbReference type="Proteomes" id="UP001164776"/>
    </source>
</evidence>
<protein>
    <submittedName>
        <fullName evidence="2">Uncharacterized protein</fullName>
    </submittedName>
</protein>
<feature type="region of interest" description="Disordered" evidence="1">
    <location>
        <begin position="347"/>
        <end position="393"/>
    </location>
</feature>
<reference evidence="2 3" key="1">
    <citation type="submission" date="2022-10" db="EMBL/GenBank/DDBJ databases">
        <title>WGS assembly of Paspalum vaginatum 540-79.</title>
        <authorList>
            <person name="Sun G."/>
            <person name="Wase N."/>
            <person name="Shu S."/>
            <person name="Jenkins J."/>
            <person name="Zhou B."/>
            <person name="Torres-Rodriguez J."/>
            <person name="Chen C."/>
            <person name="Sandor L."/>
            <person name="Plott C."/>
            <person name="Yoshinga Y."/>
            <person name="Daum C."/>
            <person name="Qi P."/>
            <person name="Barry K."/>
            <person name="Lipzen A."/>
            <person name="Berry L."/>
            <person name="Pedersen C."/>
            <person name="Gottilla T."/>
            <person name="Foltz A."/>
            <person name="Yu H."/>
            <person name="O'Malley R."/>
            <person name="Zhang C."/>
            <person name="Devos K."/>
            <person name="Sigmon B."/>
            <person name="Yu B."/>
            <person name="Obata T."/>
            <person name="Schmutz J."/>
            <person name="Schnable J."/>
        </authorList>
    </citation>
    <scope>NUCLEOTIDE SEQUENCE [LARGE SCALE GENOMIC DNA]</scope>
    <source>
        <strain evidence="3">cv. 540-79</strain>
    </source>
</reference>
<feature type="compositionally biased region" description="Basic and acidic residues" evidence="1">
    <location>
        <begin position="90"/>
        <end position="99"/>
    </location>
</feature>
<dbReference type="EMBL" id="MU629981">
    <property type="protein sequence ID" value="KAJ1254614.1"/>
    <property type="molecule type" value="Genomic_DNA"/>
</dbReference>